<dbReference type="Proteomes" id="UP000263833">
    <property type="component" value="Unassembled WGS sequence"/>
</dbReference>
<evidence type="ECO:0000313" key="3">
    <source>
        <dbReference type="Proteomes" id="UP000263833"/>
    </source>
</evidence>
<dbReference type="AlphaFoldDB" id="A0A371BHQ4"/>
<gene>
    <name evidence="2" type="ORF">DXH95_06710</name>
</gene>
<keyword evidence="1" id="KW-0472">Membrane</keyword>
<comment type="caution">
    <text evidence="2">The sequence shown here is derived from an EMBL/GenBank/DDBJ whole genome shotgun (WGS) entry which is preliminary data.</text>
</comment>
<feature type="transmembrane region" description="Helical" evidence="1">
    <location>
        <begin position="12"/>
        <end position="31"/>
    </location>
</feature>
<dbReference type="EMBL" id="QRGP01000001">
    <property type="protein sequence ID" value="RDV07068.1"/>
    <property type="molecule type" value="Genomic_DNA"/>
</dbReference>
<name>A0A371BHQ4_9SPHN</name>
<keyword evidence="3" id="KW-1185">Reference proteome</keyword>
<evidence type="ECO:0000313" key="2">
    <source>
        <dbReference type="EMBL" id="RDV07068.1"/>
    </source>
</evidence>
<proteinExistence type="predicted"/>
<feature type="transmembrane region" description="Helical" evidence="1">
    <location>
        <begin position="43"/>
        <end position="59"/>
    </location>
</feature>
<evidence type="ECO:0000256" key="1">
    <source>
        <dbReference type="SAM" id="Phobius"/>
    </source>
</evidence>
<organism evidence="2 3">
    <name type="scientific">Sphingorhabdus pulchriflava</name>
    <dbReference type="NCBI Taxonomy" id="2292257"/>
    <lineage>
        <taxon>Bacteria</taxon>
        <taxon>Pseudomonadati</taxon>
        <taxon>Pseudomonadota</taxon>
        <taxon>Alphaproteobacteria</taxon>
        <taxon>Sphingomonadales</taxon>
        <taxon>Sphingomonadaceae</taxon>
        <taxon>Sphingorhabdus</taxon>
    </lineage>
</organism>
<keyword evidence="1" id="KW-0812">Transmembrane</keyword>
<protein>
    <submittedName>
        <fullName evidence="2">Uncharacterized protein</fullName>
    </submittedName>
</protein>
<sequence length="66" mass="7580">MIKHIFDEFFRFMGLFCTVVISYAFVKSVLTGRPPEFPLSGEWLPWLVLAVAALTGAFVRQRKTSR</sequence>
<keyword evidence="1" id="KW-1133">Transmembrane helix</keyword>
<reference evidence="3" key="1">
    <citation type="submission" date="2018-08" db="EMBL/GenBank/DDBJ databases">
        <authorList>
            <person name="Kim S.-J."/>
            <person name="Jung G.-Y."/>
        </authorList>
    </citation>
    <scope>NUCLEOTIDE SEQUENCE [LARGE SCALE GENOMIC DNA]</scope>
    <source>
        <strain evidence="3">GY_G</strain>
    </source>
</reference>
<accession>A0A371BHQ4</accession>